<feature type="chain" id="PRO_5002684525" evidence="9">
    <location>
        <begin position="22"/>
        <end position="232"/>
    </location>
</feature>
<protein>
    <submittedName>
        <fullName evidence="10">Uncharacterized protein</fullName>
    </submittedName>
</protein>
<evidence type="ECO:0000256" key="6">
    <source>
        <dbReference type="ARBA" id="ARBA00023139"/>
    </source>
</evidence>
<evidence type="ECO:0000256" key="7">
    <source>
        <dbReference type="ARBA" id="ARBA00023288"/>
    </source>
</evidence>
<evidence type="ECO:0000256" key="8">
    <source>
        <dbReference type="SAM" id="MobiDB-lite"/>
    </source>
</evidence>
<evidence type="ECO:0000256" key="5">
    <source>
        <dbReference type="ARBA" id="ARBA00023136"/>
    </source>
</evidence>
<organism evidence="10 11">
    <name type="scientific">Mycoplasmopsis agalactiae (strain NCTC 10123 / CIP 59.7 / PG2)</name>
    <name type="common">Mycoplasma agalactiae</name>
    <dbReference type="NCBI Taxonomy" id="347257"/>
    <lineage>
        <taxon>Bacteria</taxon>
        <taxon>Bacillati</taxon>
        <taxon>Mycoplasmatota</taxon>
        <taxon>Mycoplasmoidales</taxon>
        <taxon>Metamycoplasmataceae</taxon>
        <taxon>Mycoplasmopsis</taxon>
    </lineage>
</organism>
<dbReference type="STRING" id="347257.MAG2420"/>
<evidence type="ECO:0000256" key="4">
    <source>
        <dbReference type="ARBA" id="ARBA00022737"/>
    </source>
</evidence>
<keyword evidence="2" id="KW-1003">Cell membrane</keyword>
<dbReference type="NCBIfam" id="NF033817">
    <property type="entry name" value="Mplas_variab_LP"/>
    <property type="match status" value="1"/>
</dbReference>
<accession>A5IY31</accession>
<evidence type="ECO:0000313" key="11">
    <source>
        <dbReference type="Proteomes" id="UP000007065"/>
    </source>
</evidence>
<feature type="signal peptide" evidence="9">
    <location>
        <begin position="1"/>
        <end position="21"/>
    </location>
</feature>
<dbReference type="Proteomes" id="UP000007065">
    <property type="component" value="Chromosome"/>
</dbReference>
<keyword evidence="11" id="KW-1185">Reference proteome</keyword>
<feature type="compositionally biased region" description="Polar residues" evidence="8">
    <location>
        <begin position="125"/>
        <end position="136"/>
    </location>
</feature>
<gene>
    <name evidence="10" type="ordered locus">MAG2420</name>
</gene>
<feature type="compositionally biased region" description="Basic and acidic residues" evidence="8">
    <location>
        <begin position="64"/>
        <end position="115"/>
    </location>
</feature>
<keyword evidence="7" id="KW-0449">Lipoprotein</keyword>
<keyword evidence="6" id="KW-0564">Palmitate</keyword>
<keyword evidence="3 9" id="KW-0732">Signal</keyword>
<evidence type="ECO:0000256" key="3">
    <source>
        <dbReference type="ARBA" id="ARBA00022729"/>
    </source>
</evidence>
<keyword evidence="5" id="KW-0472">Membrane</keyword>
<feature type="region of interest" description="Disordered" evidence="8">
    <location>
        <begin position="32"/>
        <end position="152"/>
    </location>
</feature>
<proteinExistence type="predicted"/>
<dbReference type="PROSITE" id="PS51257">
    <property type="entry name" value="PROKAR_LIPOPROTEIN"/>
    <property type="match status" value="1"/>
</dbReference>
<evidence type="ECO:0000313" key="10">
    <source>
        <dbReference type="EMBL" id="CAL58940.1"/>
    </source>
</evidence>
<comment type="subcellular location">
    <subcellularLocation>
        <location evidence="1">Cell membrane</location>
        <topology evidence="1">Lipid-anchor</topology>
    </subcellularLocation>
</comment>
<name>A5IY31_MYCAP</name>
<dbReference type="HOGENOM" id="CLU_1193781_0_0_14"/>
<evidence type="ECO:0000256" key="2">
    <source>
        <dbReference type="ARBA" id="ARBA00022475"/>
    </source>
</evidence>
<feature type="compositionally biased region" description="Basic and acidic residues" evidence="8">
    <location>
        <begin position="43"/>
        <end position="55"/>
    </location>
</feature>
<dbReference type="GeneID" id="93358010"/>
<dbReference type="GO" id="GO:0005886">
    <property type="term" value="C:plasma membrane"/>
    <property type="evidence" value="ECO:0007669"/>
    <property type="project" value="UniProtKB-SubCell"/>
</dbReference>
<dbReference type="EMBL" id="CU179680">
    <property type="protein sequence ID" value="CAL58940.1"/>
    <property type="molecule type" value="Genomic_DNA"/>
</dbReference>
<reference evidence="11" key="1">
    <citation type="journal article" date="2007" name="PLoS Genet.">
        <title>Being pathogenic, plastic, and sexual while living with a nearly minimal bacterial genome.</title>
        <authorList>
            <person name="Sirand-Pugnet P."/>
            <person name="Lartigue C."/>
            <person name="Marenda M."/>
            <person name="Jacob D."/>
            <person name="Barre A."/>
            <person name="Barbe V."/>
            <person name="Schenowitz C."/>
            <person name="Mangenot S."/>
            <person name="Couloux A."/>
            <person name="Segurens B."/>
            <person name="de Daruvar A."/>
            <person name="Blanchard A."/>
            <person name="Citti C."/>
        </authorList>
    </citation>
    <scope>NUCLEOTIDE SEQUENCE [LARGE SCALE GENOMIC DNA]</scope>
    <source>
        <strain evidence="11">PG2</strain>
    </source>
</reference>
<dbReference type="AlphaFoldDB" id="A5IY31"/>
<evidence type="ECO:0000256" key="9">
    <source>
        <dbReference type="SAM" id="SignalP"/>
    </source>
</evidence>
<dbReference type="KEGG" id="maa:MAG2420"/>
<sequence>MKKVKLILGALLPITTIPFIAASCNDIELVKSEASKQDQNNNKIDKKVEKTESHNLKSSTNNGLEDKKENETIEKDKPITILEKIETPEIPKTKQDKSKEAKCKEETKKEEKKNEEETDDDFSLFNFNMSSKADQNPENESESLNEDTLTSYKSKISSEISELNKEVKNYNGFINDEIKSQFEELKEKLNKLLTSASTSDDIEKILTQLDFFSEQFEGYNIKIESMKNNKEN</sequence>
<dbReference type="InterPro" id="IPR049890">
    <property type="entry name" value="VlpA-F-like_signal"/>
</dbReference>
<dbReference type="RefSeq" id="WP_011949419.1">
    <property type="nucleotide sequence ID" value="NC_009497.1"/>
</dbReference>
<keyword evidence="4" id="KW-0677">Repeat</keyword>
<evidence type="ECO:0000256" key="1">
    <source>
        <dbReference type="ARBA" id="ARBA00004193"/>
    </source>
</evidence>